<dbReference type="Proteomes" id="UP001258315">
    <property type="component" value="Unassembled WGS sequence"/>
</dbReference>
<dbReference type="EMBL" id="JAVLVU010000001">
    <property type="protein sequence ID" value="MDT3402429.1"/>
    <property type="molecule type" value="Genomic_DNA"/>
</dbReference>
<accession>A0ABU3GRM5</accession>
<reference evidence="3" key="1">
    <citation type="submission" date="2023-07" db="EMBL/GenBank/DDBJ databases">
        <title>Functional and genomic diversity of the sorghum phyllosphere microbiome.</title>
        <authorList>
            <person name="Shade A."/>
        </authorList>
    </citation>
    <scope>NUCLEOTIDE SEQUENCE [LARGE SCALE GENOMIC DNA]</scope>
    <source>
        <strain evidence="3">SORGH_AS_0422</strain>
    </source>
</reference>
<name>A0ABU3GRM5_9SPHI</name>
<keyword evidence="1" id="KW-0472">Membrane</keyword>
<dbReference type="InterPro" id="IPR024294">
    <property type="entry name" value="DUF3810"/>
</dbReference>
<sequence>MFKPRTQKAFNLQQYLLCIAALTLLLIALFTAGNFPGIIERYYTNGVYIPVSAILHFLLGWLPFSLGDVFYTIIILLFIYSLYRFIINLFQKQFRLIGIGALRFIISLQLFIATFYLLWGMNYSRPPAAQILNLQDSTYTLSELKSVTSMLIDSVNARRAALQHTDTLKSNEAIYQTSVRAIKSAGNTNPALKSYFPEAKSSLFTPVINYLNTAGYFNPFTGETQVNYSMPLLNKPITACHEMAHQMGFAREDEANFIGFMAGKESPDRLLRYSAYYMAMEEFTRNVYHRDSISFKQLKLRLSPAVKQDLKTDQAYWMRYQNQLSYVSSLFYDNFLKANNQPQGLRTYNRMIILTMAYYKKVHR</sequence>
<comment type="caution">
    <text evidence="2">The sequence shown here is derived from an EMBL/GenBank/DDBJ whole genome shotgun (WGS) entry which is preliminary data.</text>
</comment>
<dbReference type="Pfam" id="PF12725">
    <property type="entry name" value="DUF3810"/>
    <property type="match status" value="1"/>
</dbReference>
<dbReference type="RefSeq" id="WP_311948887.1">
    <property type="nucleotide sequence ID" value="NZ_JAVLVU010000001.1"/>
</dbReference>
<feature type="transmembrane region" description="Helical" evidence="1">
    <location>
        <begin position="47"/>
        <end position="64"/>
    </location>
</feature>
<feature type="transmembrane region" description="Helical" evidence="1">
    <location>
        <begin position="12"/>
        <end position="35"/>
    </location>
</feature>
<evidence type="ECO:0008006" key="4">
    <source>
        <dbReference type="Google" id="ProtNLM"/>
    </source>
</evidence>
<keyword evidence="3" id="KW-1185">Reference proteome</keyword>
<evidence type="ECO:0000313" key="3">
    <source>
        <dbReference type="Proteomes" id="UP001258315"/>
    </source>
</evidence>
<feature type="transmembrane region" description="Helical" evidence="1">
    <location>
        <begin position="102"/>
        <end position="121"/>
    </location>
</feature>
<keyword evidence="1" id="KW-0812">Transmembrane</keyword>
<gene>
    <name evidence="2" type="ORF">QE417_001501</name>
</gene>
<organism evidence="2 3">
    <name type="scientific">Mucilaginibacter terrae</name>
    <dbReference type="NCBI Taxonomy" id="1955052"/>
    <lineage>
        <taxon>Bacteria</taxon>
        <taxon>Pseudomonadati</taxon>
        <taxon>Bacteroidota</taxon>
        <taxon>Sphingobacteriia</taxon>
        <taxon>Sphingobacteriales</taxon>
        <taxon>Sphingobacteriaceae</taxon>
        <taxon>Mucilaginibacter</taxon>
    </lineage>
</organism>
<protein>
    <recommendedName>
        <fullName evidence="4">DUF3810 domain-containing protein</fullName>
    </recommendedName>
</protein>
<feature type="transmembrane region" description="Helical" evidence="1">
    <location>
        <begin position="70"/>
        <end position="90"/>
    </location>
</feature>
<proteinExistence type="predicted"/>
<evidence type="ECO:0000313" key="2">
    <source>
        <dbReference type="EMBL" id="MDT3402429.1"/>
    </source>
</evidence>
<evidence type="ECO:0000256" key="1">
    <source>
        <dbReference type="SAM" id="Phobius"/>
    </source>
</evidence>
<keyword evidence="1" id="KW-1133">Transmembrane helix</keyword>